<dbReference type="Gene3D" id="1.20.120.1630">
    <property type="match status" value="1"/>
</dbReference>
<evidence type="ECO:0000256" key="5">
    <source>
        <dbReference type="SAM" id="Phobius"/>
    </source>
</evidence>
<evidence type="ECO:0000256" key="2">
    <source>
        <dbReference type="ARBA" id="ARBA00022692"/>
    </source>
</evidence>
<feature type="transmembrane region" description="Helical" evidence="5">
    <location>
        <begin position="6"/>
        <end position="25"/>
    </location>
</feature>
<feature type="transmembrane region" description="Helical" evidence="5">
    <location>
        <begin position="89"/>
        <end position="110"/>
    </location>
</feature>
<gene>
    <name evidence="6" type="ORF">GRI40_13290</name>
</gene>
<organism evidence="6 7">
    <name type="scientific">Tsuneonella aeria</name>
    <dbReference type="NCBI Taxonomy" id="1837929"/>
    <lineage>
        <taxon>Bacteria</taxon>
        <taxon>Pseudomonadati</taxon>
        <taxon>Pseudomonadota</taxon>
        <taxon>Alphaproteobacteria</taxon>
        <taxon>Sphingomonadales</taxon>
        <taxon>Erythrobacteraceae</taxon>
        <taxon>Tsuneonella</taxon>
    </lineage>
</organism>
<evidence type="ECO:0000313" key="6">
    <source>
        <dbReference type="EMBL" id="MXO76187.1"/>
    </source>
</evidence>
<keyword evidence="4 5" id="KW-0472">Membrane</keyword>
<dbReference type="AlphaFoldDB" id="A0A6I4THW2"/>
<keyword evidence="6" id="KW-0489">Methyltransferase</keyword>
<dbReference type="Pfam" id="PF04191">
    <property type="entry name" value="PEMT"/>
    <property type="match status" value="1"/>
</dbReference>
<dbReference type="GO" id="GO:0008168">
    <property type="term" value="F:methyltransferase activity"/>
    <property type="evidence" value="ECO:0007669"/>
    <property type="project" value="UniProtKB-KW"/>
</dbReference>
<feature type="transmembrane region" description="Helical" evidence="5">
    <location>
        <begin position="145"/>
        <end position="168"/>
    </location>
</feature>
<evidence type="ECO:0000256" key="1">
    <source>
        <dbReference type="ARBA" id="ARBA00004127"/>
    </source>
</evidence>
<dbReference type="GO" id="GO:0012505">
    <property type="term" value="C:endomembrane system"/>
    <property type="evidence" value="ECO:0007669"/>
    <property type="project" value="UniProtKB-SubCell"/>
</dbReference>
<keyword evidence="6" id="KW-0808">Transferase</keyword>
<dbReference type="OrthoDB" id="9789029at2"/>
<sequence length="198" mass="22012">MTAMALELLLFFSIFFAAAFFWPTYRLWRRERINALVLPYDDSAHGMVGRWFRVTLIGMSLFLAALALGLPPAAAGPLPWLEQPVVRNIGWGLLALSLVWVVAAQAQMGASWRIGIDAGTRLPLVTTGIFALSRNPIFLGMRGSLLGLFLVLPNAFTLAILLVGEVLIQVQVRLEEAHLLASHGPQYEAYRQSVRRWI</sequence>
<comment type="subcellular location">
    <subcellularLocation>
        <location evidence="1">Endomembrane system</location>
        <topology evidence="1">Multi-pass membrane protein</topology>
    </subcellularLocation>
</comment>
<evidence type="ECO:0000256" key="4">
    <source>
        <dbReference type="ARBA" id="ARBA00023136"/>
    </source>
</evidence>
<feature type="transmembrane region" description="Helical" evidence="5">
    <location>
        <begin position="51"/>
        <end position="69"/>
    </location>
</feature>
<name>A0A6I4THW2_9SPHN</name>
<keyword evidence="7" id="KW-1185">Reference proteome</keyword>
<dbReference type="Proteomes" id="UP000439522">
    <property type="component" value="Unassembled WGS sequence"/>
</dbReference>
<accession>A0A6I4THW2</accession>
<evidence type="ECO:0000313" key="7">
    <source>
        <dbReference type="Proteomes" id="UP000439522"/>
    </source>
</evidence>
<dbReference type="GO" id="GO:0032259">
    <property type="term" value="P:methylation"/>
    <property type="evidence" value="ECO:0007669"/>
    <property type="project" value="UniProtKB-KW"/>
</dbReference>
<dbReference type="EMBL" id="WTZA01000002">
    <property type="protein sequence ID" value="MXO76187.1"/>
    <property type="molecule type" value="Genomic_DNA"/>
</dbReference>
<protein>
    <submittedName>
        <fullName evidence="6">Isoprenylcysteine carboxylmethyltransferase family protein</fullName>
    </submittedName>
</protein>
<dbReference type="InterPro" id="IPR007318">
    <property type="entry name" value="Phopholipid_MeTrfase"/>
</dbReference>
<keyword evidence="3 5" id="KW-1133">Transmembrane helix</keyword>
<reference evidence="6 7" key="1">
    <citation type="submission" date="2019-12" db="EMBL/GenBank/DDBJ databases">
        <title>Genomic-based taxomic classification of the family Erythrobacteraceae.</title>
        <authorList>
            <person name="Xu L."/>
        </authorList>
    </citation>
    <scope>NUCLEOTIDE SEQUENCE [LARGE SCALE GENOMIC DNA]</scope>
    <source>
        <strain evidence="6 7">100921-2</strain>
    </source>
</reference>
<comment type="caution">
    <text evidence="6">The sequence shown here is derived from an EMBL/GenBank/DDBJ whole genome shotgun (WGS) entry which is preliminary data.</text>
</comment>
<keyword evidence="2 5" id="KW-0812">Transmembrane</keyword>
<evidence type="ECO:0000256" key="3">
    <source>
        <dbReference type="ARBA" id="ARBA00022989"/>
    </source>
</evidence>
<proteinExistence type="predicted"/>